<dbReference type="InterPro" id="IPR027471">
    <property type="entry name" value="YbeD-like_sf"/>
</dbReference>
<accession>A0A1D7TNZ7</accession>
<evidence type="ECO:0008006" key="3">
    <source>
        <dbReference type="Google" id="ProtNLM"/>
    </source>
</evidence>
<dbReference type="STRING" id="1193502.SHALO_2969"/>
<dbReference type="PATRIC" id="fig|1193502.14.peg.3006"/>
<dbReference type="AlphaFoldDB" id="A0A1D7TNZ7"/>
<keyword evidence="2" id="KW-1185">Reference proteome</keyword>
<reference evidence="2" key="1">
    <citation type="submission" date="2016-08" db="EMBL/GenBank/DDBJ databases">
        <title>Complete genome sequence of the organohalide-respiring Epsilonproteobacterium Sulfurospirillum halorespirans.</title>
        <authorList>
            <person name="Goris T."/>
            <person name="Zimmermann J."/>
            <person name="Schenz B."/>
            <person name="Lemos M."/>
            <person name="Hackermueller J."/>
            <person name="Diekert G."/>
        </authorList>
    </citation>
    <scope>NUCLEOTIDE SEQUENCE [LARGE SCALE GENOMIC DNA]</scope>
    <source>
        <strain>DSM 13726</strain>
        <strain evidence="2">PCE-M2</strain>
    </source>
</reference>
<dbReference type="SUPFAM" id="SSF117991">
    <property type="entry name" value="YbeD/HP0495-like"/>
    <property type="match status" value="1"/>
</dbReference>
<dbReference type="Proteomes" id="UP000094609">
    <property type="component" value="Chromosome"/>
</dbReference>
<protein>
    <recommendedName>
        <fullName evidence="3">DUF493 domain-containing protein</fullName>
    </recommendedName>
</protein>
<dbReference type="Gene3D" id="3.30.70.260">
    <property type="match status" value="1"/>
</dbReference>
<dbReference type="EMBL" id="CP017111">
    <property type="protein sequence ID" value="AOO66721.1"/>
    <property type="molecule type" value="Genomic_DNA"/>
</dbReference>
<organism evidence="1 2">
    <name type="scientific">Sulfurospirillum halorespirans DSM 13726</name>
    <dbReference type="NCBI Taxonomy" id="1193502"/>
    <lineage>
        <taxon>Bacteria</taxon>
        <taxon>Pseudomonadati</taxon>
        <taxon>Campylobacterota</taxon>
        <taxon>Epsilonproteobacteria</taxon>
        <taxon>Campylobacterales</taxon>
        <taxon>Sulfurospirillaceae</taxon>
        <taxon>Sulfurospirillum</taxon>
    </lineage>
</organism>
<dbReference type="Pfam" id="PF04359">
    <property type="entry name" value="DUF493"/>
    <property type="match status" value="1"/>
</dbReference>
<evidence type="ECO:0000313" key="1">
    <source>
        <dbReference type="EMBL" id="AOO66721.1"/>
    </source>
</evidence>
<dbReference type="KEGG" id="shal:SHALO_2969"/>
<dbReference type="InterPro" id="IPR007454">
    <property type="entry name" value="UPF0250_YbeD-like"/>
</dbReference>
<dbReference type="RefSeq" id="WP_025346288.1">
    <property type="nucleotide sequence ID" value="NZ_CP017111.1"/>
</dbReference>
<name>A0A1D7TNZ7_9BACT</name>
<gene>
    <name evidence="1" type="ORF">SHALO_2969</name>
</gene>
<evidence type="ECO:0000313" key="2">
    <source>
        <dbReference type="Proteomes" id="UP000094609"/>
    </source>
</evidence>
<sequence>METTPELQLDYPCHWEYKLVLSVEHNVTTLVQEILEERIHEVRKSQNSTKGNYASYTLRVLVHNADDRKMLFHLLKSHQHIKFVL</sequence>
<proteinExistence type="predicted"/>